<proteinExistence type="predicted"/>
<reference evidence="2 3" key="1">
    <citation type="submission" date="2024-03" db="EMBL/GenBank/DDBJ databases">
        <authorList>
            <consortium name="ELIXIR-Norway"/>
            <consortium name="Elixir Norway"/>
        </authorList>
    </citation>
    <scope>NUCLEOTIDE SEQUENCE [LARGE SCALE GENOMIC DNA]</scope>
</reference>
<feature type="region of interest" description="Disordered" evidence="1">
    <location>
        <begin position="110"/>
        <end position="129"/>
    </location>
</feature>
<evidence type="ECO:0000256" key="1">
    <source>
        <dbReference type="SAM" id="MobiDB-lite"/>
    </source>
</evidence>
<sequence length="129" mass="13823">MSALGATRPSSILHGPHLDSHQVTLLDALPEDRQDKSLNAGLAPTSKRPGVAAALEPRCVGIHRTVDDGKVLQGWLGLGLPTSNITVKLSSNVLSNHDSLRFCSFLSSSSRSLEGPGVNEYNSRLRNKR</sequence>
<accession>A0ABP1A7I1</accession>
<evidence type="ECO:0000313" key="2">
    <source>
        <dbReference type="EMBL" id="CAK9858419.1"/>
    </source>
</evidence>
<feature type="compositionally biased region" description="Polar residues" evidence="1">
    <location>
        <begin position="120"/>
        <end position="129"/>
    </location>
</feature>
<gene>
    <name evidence="2" type="ORF">CSSPJE1EN2_LOCUS1414</name>
</gene>
<keyword evidence="3" id="KW-1185">Reference proteome</keyword>
<dbReference type="EMBL" id="OZ023702">
    <property type="protein sequence ID" value="CAK9858419.1"/>
    <property type="molecule type" value="Genomic_DNA"/>
</dbReference>
<evidence type="ECO:0000313" key="3">
    <source>
        <dbReference type="Proteomes" id="UP001497522"/>
    </source>
</evidence>
<dbReference type="Proteomes" id="UP001497522">
    <property type="component" value="Chromosome 1"/>
</dbReference>
<protein>
    <submittedName>
        <fullName evidence="2">Uncharacterized protein</fullName>
    </submittedName>
</protein>
<organism evidence="2 3">
    <name type="scientific">Sphagnum jensenii</name>
    <dbReference type="NCBI Taxonomy" id="128206"/>
    <lineage>
        <taxon>Eukaryota</taxon>
        <taxon>Viridiplantae</taxon>
        <taxon>Streptophyta</taxon>
        <taxon>Embryophyta</taxon>
        <taxon>Bryophyta</taxon>
        <taxon>Sphagnophytina</taxon>
        <taxon>Sphagnopsida</taxon>
        <taxon>Sphagnales</taxon>
        <taxon>Sphagnaceae</taxon>
        <taxon>Sphagnum</taxon>
    </lineage>
</organism>
<name>A0ABP1A7I1_9BRYO</name>